<keyword evidence="3" id="KW-1185">Reference proteome</keyword>
<organism evidence="2 3">
    <name type="scientific">Vanrija pseudolonga</name>
    <dbReference type="NCBI Taxonomy" id="143232"/>
    <lineage>
        <taxon>Eukaryota</taxon>
        <taxon>Fungi</taxon>
        <taxon>Dikarya</taxon>
        <taxon>Basidiomycota</taxon>
        <taxon>Agaricomycotina</taxon>
        <taxon>Tremellomycetes</taxon>
        <taxon>Trichosporonales</taxon>
        <taxon>Trichosporonaceae</taxon>
        <taxon>Vanrija</taxon>
    </lineage>
</organism>
<evidence type="ECO:0000313" key="3">
    <source>
        <dbReference type="Proteomes" id="UP000827549"/>
    </source>
</evidence>
<dbReference type="EMBL" id="CP086716">
    <property type="protein sequence ID" value="WOO80482.1"/>
    <property type="molecule type" value="Genomic_DNA"/>
</dbReference>
<sequence length="286" mass="30824">MPPRAKASAPTRTAPKRASTGGKPKNRAPSVSSGSEYGEYGVKVTRGRRGMQEETEVDEAVSEEELLPRSLDLMPLAKKAPPKKAKKSPNSRARDEEDEDASGSDSLLPQSLEEVSKPQKKAPRKPGKKVGAGKSDPPSDPRAHTHSTIKGLCGTIRADMTKLDATQKSYSARIDKILEGITPDPVPTRGVIKLFETRTGLFEQLGALLNKDESVAQSDAFDAAVSEAHTYFTVTRPAETQAAGAELRREVDAVIRDTDDAFNTQKAANTMIKRLGDAIDSVNPTF</sequence>
<dbReference type="GeneID" id="87807247"/>
<name>A0AAF0Y5R5_9TREE</name>
<gene>
    <name evidence="2" type="ORF">LOC62_03G004006</name>
</gene>
<proteinExistence type="predicted"/>
<feature type="compositionally biased region" description="Basic residues" evidence="1">
    <location>
        <begin position="118"/>
        <end position="128"/>
    </location>
</feature>
<evidence type="ECO:0000256" key="1">
    <source>
        <dbReference type="SAM" id="MobiDB-lite"/>
    </source>
</evidence>
<dbReference type="AlphaFoldDB" id="A0AAF0Y5R5"/>
<dbReference type="RefSeq" id="XP_062626514.1">
    <property type="nucleotide sequence ID" value="XM_062770530.1"/>
</dbReference>
<accession>A0AAF0Y5R5</accession>
<feature type="compositionally biased region" description="Acidic residues" evidence="1">
    <location>
        <begin position="53"/>
        <end position="65"/>
    </location>
</feature>
<feature type="compositionally biased region" description="Basic residues" evidence="1">
    <location>
        <begin position="80"/>
        <end position="89"/>
    </location>
</feature>
<feature type="region of interest" description="Disordered" evidence="1">
    <location>
        <begin position="1"/>
        <end position="148"/>
    </location>
</feature>
<reference evidence="2" key="1">
    <citation type="submission" date="2023-10" db="EMBL/GenBank/DDBJ databases">
        <authorList>
            <person name="Noh H."/>
        </authorList>
    </citation>
    <scope>NUCLEOTIDE SEQUENCE</scope>
    <source>
        <strain evidence="2">DUCC4014</strain>
    </source>
</reference>
<evidence type="ECO:0000313" key="2">
    <source>
        <dbReference type="EMBL" id="WOO80482.1"/>
    </source>
</evidence>
<protein>
    <submittedName>
        <fullName evidence="2">Uncharacterized protein</fullName>
    </submittedName>
</protein>
<feature type="compositionally biased region" description="Low complexity" evidence="1">
    <location>
        <begin position="30"/>
        <end position="42"/>
    </location>
</feature>
<dbReference type="Proteomes" id="UP000827549">
    <property type="component" value="Chromosome 3"/>
</dbReference>